<dbReference type="FunFam" id="3.30.160.60:FF:001498">
    <property type="entry name" value="Zinc finger protein 404"/>
    <property type="match status" value="1"/>
</dbReference>
<dbReference type="EnsemblMetazoa" id="CLYHEMT004584.1">
    <property type="protein sequence ID" value="CLYHEMP004584.1"/>
    <property type="gene ID" value="CLYHEMG004584"/>
</dbReference>
<feature type="domain" description="C2H2-type" evidence="14">
    <location>
        <begin position="632"/>
        <end position="659"/>
    </location>
</feature>
<keyword evidence="4" id="KW-0808">Transferase</keyword>
<dbReference type="Gene3D" id="2.170.270.10">
    <property type="entry name" value="SET domain"/>
    <property type="match status" value="1"/>
</dbReference>
<dbReference type="PANTHER" id="PTHR23226">
    <property type="entry name" value="ZINC FINGER AND SCAN DOMAIN-CONTAINING"/>
    <property type="match status" value="1"/>
</dbReference>
<feature type="compositionally biased region" description="Basic and acidic residues" evidence="13">
    <location>
        <begin position="117"/>
        <end position="141"/>
    </location>
</feature>
<keyword evidence="8 12" id="KW-0863">Zinc-finger</keyword>
<evidence type="ECO:0000256" key="8">
    <source>
        <dbReference type="ARBA" id="ARBA00022771"/>
    </source>
</evidence>
<feature type="domain" description="C2H2-type" evidence="14">
    <location>
        <begin position="436"/>
        <end position="463"/>
    </location>
</feature>
<feature type="domain" description="C2H2-type" evidence="14">
    <location>
        <begin position="688"/>
        <end position="715"/>
    </location>
</feature>
<dbReference type="Pfam" id="PF13465">
    <property type="entry name" value="zf-H2C2_2"/>
    <property type="match status" value="1"/>
</dbReference>
<evidence type="ECO:0000256" key="5">
    <source>
        <dbReference type="ARBA" id="ARBA00022691"/>
    </source>
</evidence>
<accession>A0A7M5WJG8</accession>
<dbReference type="FunFam" id="3.30.160.60:FF:001465">
    <property type="entry name" value="Zinc finger protein 560"/>
    <property type="match status" value="1"/>
</dbReference>
<feature type="domain" description="C2H2-type" evidence="14">
    <location>
        <begin position="604"/>
        <end position="631"/>
    </location>
</feature>
<keyword evidence="3" id="KW-0489">Methyltransferase</keyword>
<dbReference type="InterPro" id="IPR036236">
    <property type="entry name" value="Znf_C2H2_sf"/>
</dbReference>
<dbReference type="SMART" id="SM00317">
    <property type="entry name" value="SET"/>
    <property type="match status" value="1"/>
</dbReference>
<dbReference type="SUPFAM" id="SSF57667">
    <property type="entry name" value="beta-beta-alpha zinc fingers"/>
    <property type="match status" value="6"/>
</dbReference>
<name>A0A7M5WJG8_9CNID</name>
<keyword evidence="11" id="KW-0539">Nucleus</keyword>
<keyword evidence="7" id="KW-0677">Repeat</keyword>
<feature type="domain" description="C2H2-type" evidence="14">
    <location>
        <begin position="660"/>
        <end position="687"/>
    </location>
</feature>
<reference evidence="16" key="1">
    <citation type="submission" date="2021-01" db="UniProtKB">
        <authorList>
            <consortium name="EnsemblMetazoa"/>
        </authorList>
    </citation>
    <scope>IDENTIFICATION</scope>
</reference>
<evidence type="ECO:0000313" key="16">
    <source>
        <dbReference type="EnsemblMetazoa" id="CLYHEMP004584.1"/>
    </source>
</evidence>
<feature type="domain" description="C2H2-type" evidence="14">
    <location>
        <begin position="548"/>
        <end position="575"/>
    </location>
</feature>
<dbReference type="GO" id="GO:0000981">
    <property type="term" value="F:DNA-binding transcription factor activity, RNA polymerase II-specific"/>
    <property type="evidence" value="ECO:0007669"/>
    <property type="project" value="TreeGrafter"/>
</dbReference>
<evidence type="ECO:0000256" key="10">
    <source>
        <dbReference type="ARBA" id="ARBA00023125"/>
    </source>
</evidence>
<feature type="domain" description="C2H2-type" evidence="14">
    <location>
        <begin position="576"/>
        <end position="603"/>
    </location>
</feature>
<keyword evidence="17" id="KW-1185">Reference proteome</keyword>
<protein>
    <recommendedName>
        <fullName evidence="18">Histone-lysine N-methyltransferase PRDM9-like</fullName>
    </recommendedName>
</protein>
<dbReference type="GO" id="GO:0032259">
    <property type="term" value="P:methylation"/>
    <property type="evidence" value="ECO:0007669"/>
    <property type="project" value="UniProtKB-KW"/>
</dbReference>
<feature type="region of interest" description="Disordered" evidence="13">
    <location>
        <begin position="56"/>
        <end position="154"/>
    </location>
</feature>
<feature type="domain" description="C2H2-type" evidence="14">
    <location>
        <begin position="492"/>
        <end position="519"/>
    </location>
</feature>
<dbReference type="PROSITE" id="PS50157">
    <property type="entry name" value="ZINC_FINGER_C2H2_2"/>
    <property type="match status" value="10"/>
</dbReference>
<dbReference type="InterPro" id="IPR013087">
    <property type="entry name" value="Znf_C2H2_type"/>
</dbReference>
<evidence type="ECO:0000256" key="3">
    <source>
        <dbReference type="ARBA" id="ARBA00022603"/>
    </source>
</evidence>
<dbReference type="AlphaFoldDB" id="A0A7M5WJG8"/>
<keyword evidence="5" id="KW-0949">S-adenosyl-L-methionine</keyword>
<dbReference type="Pfam" id="PF21549">
    <property type="entry name" value="PRDM2_PR"/>
    <property type="match status" value="1"/>
</dbReference>
<dbReference type="FunFam" id="3.30.160.60:FF:000029">
    <property type="entry name" value="GLI family zinc finger 4"/>
    <property type="match status" value="1"/>
</dbReference>
<dbReference type="GO" id="GO:0008270">
    <property type="term" value="F:zinc ion binding"/>
    <property type="evidence" value="ECO:0007669"/>
    <property type="project" value="UniProtKB-KW"/>
</dbReference>
<evidence type="ECO:0000256" key="13">
    <source>
        <dbReference type="SAM" id="MobiDB-lite"/>
    </source>
</evidence>
<evidence type="ECO:0000256" key="12">
    <source>
        <dbReference type="PROSITE-ProRule" id="PRU00042"/>
    </source>
</evidence>
<dbReference type="FunFam" id="3.30.160.60:FF:002343">
    <property type="entry name" value="Zinc finger protein 33A"/>
    <property type="match status" value="4"/>
</dbReference>
<feature type="domain" description="SET" evidence="15">
    <location>
        <begin position="210"/>
        <end position="326"/>
    </location>
</feature>
<keyword evidence="9" id="KW-0862">Zinc</keyword>
<feature type="domain" description="C2H2-type" evidence="14">
    <location>
        <begin position="520"/>
        <end position="547"/>
    </location>
</feature>
<proteinExistence type="inferred from homology"/>
<sequence length="717" mass="82728">MDAFDQDVDVDNIGDFENERARNILQNYEFMKACGLPVKQPVFGKKVEKIEVEDRFAYLSDEDHSDDNKDDEDWSPSKEIQQKPVPSKQQLSEDTKKRKPRRTKQVKETSSSIKKQPNKDPIRNRERNEIVENKPIPEDPKPSSSSRYPKRGGARKCYKEQQVPDEDHFLYCEQCEDFYFGDCPVHGPLFPLADKDCPNTENRSLASLPDGLEVRESNIPGAGLGVFAKRQFNSGTRFGPYEGKKVRPDIPKDDMDTSYMWEIMKEGRVVYYVNGKDEKYGNWLRYINCSRTESEQNLVAFQYHGQIYYRAYKEVKIGDELLVWYGDEYARDLGIVAADMKDDENDSTAKQNDFSQKKDIGPIFTCRYCSISYCHDKYLQKHLKFCRKLPIESSYKSNEADSKLKQKHVRTNDVKVRRKGKTNDGNDANISSNKPFVCTVCGKVSNSFSNLQTHLRTHTGEKPYKCDICGKGFNVSCNLQRHLRTHTGDKPYKCDICGKGSNSSCDLTKHLRTHTGEKPYKCDTCGKGFNHNQNLQAHLRTHTGEKPYKCDFCGKGFNQSSHLQKHLRTHNGEKPYKCEICGKGFNQTPHLQKHLRTHNGEKPYKCDTCGKRFNQTPHLQTHLRTHTGEKPYKCEICGKRFNQTPHLQTHLRTHTGEKPYKCDICGKGFIQSGDLTKHLRTHTGEKPYKCDICGKKFNDSSYLQRHFRSHTGEKLQM</sequence>
<dbReference type="GO" id="GO:0042054">
    <property type="term" value="F:histone methyltransferase activity"/>
    <property type="evidence" value="ECO:0007669"/>
    <property type="project" value="InterPro"/>
</dbReference>
<evidence type="ECO:0000256" key="1">
    <source>
        <dbReference type="ARBA" id="ARBA00004123"/>
    </source>
</evidence>
<dbReference type="Proteomes" id="UP000594262">
    <property type="component" value="Unplaced"/>
</dbReference>
<keyword evidence="6" id="KW-0479">Metal-binding</keyword>
<dbReference type="FunFam" id="3.30.160.60:FF:001325">
    <property type="entry name" value="zinc finger protein 200"/>
    <property type="match status" value="1"/>
</dbReference>
<feature type="compositionally biased region" description="Acidic residues" evidence="13">
    <location>
        <begin position="63"/>
        <end position="74"/>
    </location>
</feature>
<dbReference type="InterPro" id="IPR046341">
    <property type="entry name" value="SET_dom_sf"/>
</dbReference>
<evidence type="ECO:0000259" key="14">
    <source>
        <dbReference type="PROSITE" id="PS50157"/>
    </source>
</evidence>
<dbReference type="PROSITE" id="PS00028">
    <property type="entry name" value="ZINC_FINGER_C2H2_1"/>
    <property type="match status" value="8"/>
</dbReference>
<dbReference type="CDD" id="cd19193">
    <property type="entry name" value="PR-SET_PRDM7_9"/>
    <property type="match status" value="1"/>
</dbReference>
<comment type="similarity">
    <text evidence="2">Belongs to the krueppel C2H2-type zinc-finger protein family.</text>
</comment>
<dbReference type="FunFam" id="3.30.160.60:FF:000624">
    <property type="entry name" value="zinc finger protein 697"/>
    <property type="match status" value="1"/>
</dbReference>
<evidence type="ECO:0000256" key="9">
    <source>
        <dbReference type="ARBA" id="ARBA00022833"/>
    </source>
</evidence>
<evidence type="ECO:0000256" key="7">
    <source>
        <dbReference type="ARBA" id="ARBA00022737"/>
    </source>
</evidence>
<comment type="subcellular location">
    <subcellularLocation>
        <location evidence="1">Nucleus</location>
    </subcellularLocation>
</comment>
<dbReference type="PROSITE" id="PS50280">
    <property type="entry name" value="SET"/>
    <property type="match status" value="1"/>
</dbReference>
<dbReference type="GO" id="GO:0005634">
    <property type="term" value="C:nucleus"/>
    <property type="evidence" value="ECO:0007669"/>
    <property type="project" value="UniProtKB-SubCell"/>
</dbReference>
<evidence type="ECO:0000256" key="4">
    <source>
        <dbReference type="ARBA" id="ARBA00022679"/>
    </source>
</evidence>
<dbReference type="GO" id="GO:0000122">
    <property type="term" value="P:negative regulation of transcription by RNA polymerase II"/>
    <property type="evidence" value="ECO:0007669"/>
    <property type="project" value="UniProtKB-ARBA"/>
</dbReference>
<dbReference type="Gene3D" id="3.30.160.60">
    <property type="entry name" value="Classic Zinc Finger"/>
    <property type="match status" value="10"/>
</dbReference>
<dbReference type="InterPro" id="IPR044417">
    <property type="entry name" value="PRDM7_9_PR-SET"/>
</dbReference>
<evidence type="ECO:0000256" key="2">
    <source>
        <dbReference type="ARBA" id="ARBA00006991"/>
    </source>
</evidence>
<evidence type="ECO:0000256" key="6">
    <source>
        <dbReference type="ARBA" id="ARBA00022723"/>
    </source>
</evidence>
<dbReference type="FunFam" id="3.30.160.60:FF:001158">
    <property type="entry name" value="zinc finger protein 22"/>
    <property type="match status" value="1"/>
</dbReference>
<feature type="domain" description="C2H2-type" evidence="14">
    <location>
        <begin position="464"/>
        <end position="491"/>
    </location>
</feature>
<keyword evidence="10" id="KW-0238">DNA-binding</keyword>
<dbReference type="SUPFAM" id="SSF82199">
    <property type="entry name" value="SET domain"/>
    <property type="match status" value="1"/>
</dbReference>
<evidence type="ECO:0000259" key="15">
    <source>
        <dbReference type="PROSITE" id="PS50280"/>
    </source>
</evidence>
<organism evidence="16 17">
    <name type="scientific">Clytia hemisphaerica</name>
    <dbReference type="NCBI Taxonomy" id="252671"/>
    <lineage>
        <taxon>Eukaryota</taxon>
        <taxon>Metazoa</taxon>
        <taxon>Cnidaria</taxon>
        <taxon>Hydrozoa</taxon>
        <taxon>Hydroidolina</taxon>
        <taxon>Leptothecata</taxon>
        <taxon>Obeliida</taxon>
        <taxon>Clytiidae</taxon>
        <taxon>Clytia</taxon>
    </lineage>
</organism>
<dbReference type="Pfam" id="PF00096">
    <property type="entry name" value="zf-C2H2"/>
    <property type="match status" value="8"/>
</dbReference>
<dbReference type="SMART" id="SM00355">
    <property type="entry name" value="ZnF_C2H2"/>
    <property type="match status" value="11"/>
</dbReference>
<evidence type="ECO:0000256" key="11">
    <source>
        <dbReference type="ARBA" id="ARBA00023242"/>
    </source>
</evidence>
<dbReference type="GO" id="GO:0000978">
    <property type="term" value="F:RNA polymerase II cis-regulatory region sequence-specific DNA binding"/>
    <property type="evidence" value="ECO:0007669"/>
    <property type="project" value="TreeGrafter"/>
</dbReference>
<evidence type="ECO:0000313" key="17">
    <source>
        <dbReference type="Proteomes" id="UP000594262"/>
    </source>
</evidence>
<evidence type="ECO:0008006" key="18">
    <source>
        <dbReference type="Google" id="ProtNLM"/>
    </source>
</evidence>
<dbReference type="InterPro" id="IPR001214">
    <property type="entry name" value="SET_dom"/>
</dbReference>
<dbReference type="PANTHER" id="PTHR23226:SF419">
    <property type="entry name" value="FI21258P1-RELATED"/>
    <property type="match status" value="1"/>
</dbReference>
<dbReference type="OrthoDB" id="40579at2759"/>